<dbReference type="Pfam" id="PF13581">
    <property type="entry name" value="HATPase_c_2"/>
    <property type="match status" value="1"/>
</dbReference>
<protein>
    <submittedName>
        <fullName evidence="3">Anti-anti-sigma factor</fullName>
    </submittedName>
</protein>
<reference evidence="3 4" key="1">
    <citation type="submission" date="2017-06" db="EMBL/GenBank/DDBJ databases">
        <authorList>
            <person name="Kim H.J."/>
            <person name="Triplett B.A."/>
        </authorList>
    </citation>
    <scope>NUCLEOTIDE SEQUENCE [LARGE SCALE GENOMIC DNA]</scope>
    <source>
        <strain evidence="3 4">DSM 13116</strain>
    </source>
</reference>
<dbReference type="InterPro" id="IPR003594">
    <property type="entry name" value="HATPase_dom"/>
</dbReference>
<sequence>MTARPAQQEEDGVACELPASLEGVERFIALVHEYLAEQGLCGLAFDVELLAREGIMNAVQHGSESDPARTVWVRLCRSADALTLRIQDQGPGFDWRTAALRPPDPLQEKGRGLFIISKYSDSFFFNDQGNVLTMIKRLSMENQGMSNTAFDLVQMALGPNVTAKEVAGLRESFRASIQQGARRIVLDFSSVEHLDSMGIGLLVATHNSLVKLGGALALTGVNTDIHQLLTLMRLDKHFSISTEREAAT</sequence>
<organism evidence="3 4">
    <name type="scientific">Humidesulfovibrio mexicanus</name>
    <dbReference type="NCBI Taxonomy" id="147047"/>
    <lineage>
        <taxon>Bacteria</taxon>
        <taxon>Pseudomonadati</taxon>
        <taxon>Thermodesulfobacteriota</taxon>
        <taxon>Desulfovibrionia</taxon>
        <taxon>Desulfovibrionales</taxon>
        <taxon>Desulfovibrionaceae</taxon>
        <taxon>Humidesulfovibrio</taxon>
    </lineage>
</organism>
<evidence type="ECO:0000259" key="2">
    <source>
        <dbReference type="PROSITE" id="PS50801"/>
    </source>
</evidence>
<dbReference type="OrthoDB" id="254943at2"/>
<keyword evidence="4" id="KW-1185">Reference proteome</keyword>
<dbReference type="InterPro" id="IPR036513">
    <property type="entry name" value="STAS_dom_sf"/>
</dbReference>
<dbReference type="Gene3D" id="3.30.565.10">
    <property type="entry name" value="Histidine kinase-like ATPase, C-terminal domain"/>
    <property type="match status" value="1"/>
</dbReference>
<accession>A0A238XLT7</accession>
<dbReference type="PROSITE" id="PS50801">
    <property type="entry name" value="STAS"/>
    <property type="match status" value="1"/>
</dbReference>
<dbReference type="RefSeq" id="WP_089270926.1">
    <property type="nucleotide sequence ID" value="NZ_FZOC01000001.1"/>
</dbReference>
<dbReference type="CDD" id="cd07043">
    <property type="entry name" value="STAS_anti-anti-sigma_factors"/>
    <property type="match status" value="1"/>
</dbReference>
<dbReference type="PANTHER" id="PTHR35526">
    <property type="entry name" value="ANTI-SIGMA-F FACTOR RSBW-RELATED"/>
    <property type="match status" value="1"/>
</dbReference>
<dbReference type="InterPro" id="IPR050267">
    <property type="entry name" value="Anti-sigma-factor_SerPK"/>
</dbReference>
<evidence type="ECO:0000313" key="4">
    <source>
        <dbReference type="Proteomes" id="UP000198324"/>
    </source>
</evidence>
<dbReference type="SUPFAM" id="SSF55874">
    <property type="entry name" value="ATPase domain of HSP90 chaperone/DNA topoisomerase II/histidine kinase"/>
    <property type="match status" value="1"/>
</dbReference>
<dbReference type="CDD" id="cd16936">
    <property type="entry name" value="HATPase_RsbW-like"/>
    <property type="match status" value="1"/>
</dbReference>
<dbReference type="EMBL" id="FZOC01000001">
    <property type="protein sequence ID" value="SNR59945.1"/>
    <property type="molecule type" value="Genomic_DNA"/>
</dbReference>
<dbReference type="InterPro" id="IPR036890">
    <property type="entry name" value="HATPase_C_sf"/>
</dbReference>
<dbReference type="AlphaFoldDB" id="A0A238XLT7"/>
<evidence type="ECO:0000256" key="1">
    <source>
        <dbReference type="ARBA" id="ARBA00022527"/>
    </source>
</evidence>
<proteinExistence type="predicted"/>
<keyword evidence="1" id="KW-0808">Transferase</keyword>
<dbReference type="GO" id="GO:0004674">
    <property type="term" value="F:protein serine/threonine kinase activity"/>
    <property type="evidence" value="ECO:0007669"/>
    <property type="project" value="UniProtKB-KW"/>
</dbReference>
<dbReference type="Gene3D" id="3.30.750.24">
    <property type="entry name" value="STAS domain"/>
    <property type="match status" value="1"/>
</dbReference>
<feature type="domain" description="STAS" evidence="2">
    <location>
        <begin position="169"/>
        <end position="248"/>
    </location>
</feature>
<dbReference type="InterPro" id="IPR002645">
    <property type="entry name" value="STAS_dom"/>
</dbReference>
<keyword evidence="1" id="KW-0723">Serine/threonine-protein kinase</keyword>
<name>A0A238XLT7_9BACT</name>
<dbReference type="PANTHER" id="PTHR35526:SF3">
    <property type="entry name" value="ANTI-SIGMA-F FACTOR RSBW"/>
    <property type="match status" value="1"/>
</dbReference>
<keyword evidence="1" id="KW-0418">Kinase</keyword>
<gene>
    <name evidence="3" type="ORF">SAMN04488503_0262</name>
</gene>
<evidence type="ECO:0000313" key="3">
    <source>
        <dbReference type="EMBL" id="SNR59945.1"/>
    </source>
</evidence>
<dbReference type="Proteomes" id="UP000198324">
    <property type="component" value="Unassembled WGS sequence"/>
</dbReference>
<dbReference type="Pfam" id="PF01740">
    <property type="entry name" value="STAS"/>
    <property type="match status" value="1"/>
</dbReference>
<dbReference type="SUPFAM" id="SSF52091">
    <property type="entry name" value="SpoIIaa-like"/>
    <property type="match status" value="1"/>
</dbReference>